<name>A0A9W6EPI5_ASPTU</name>
<protein>
    <submittedName>
        <fullName evidence="1">Uncharacterized protein</fullName>
    </submittedName>
</protein>
<evidence type="ECO:0000313" key="2">
    <source>
        <dbReference type="Proteomes" id="UP001144157"/>
    </source>
</evidence>
<sequence length="458" mass="49966">MACGNLWLERKSPARDLLWVESSMRELQKHSKRSEGSLTSFWRLEPAIHRPRMQDVFNASWDKSGADPALRVGRSSDKAAIDPYYLRDMVFSLPGSVVDSALVADFDYVHTATSLGRLTEGCSCRLCVAVDAVIRPLFARNVAVGDIGNLIVSAIVSVDLSLDARAAASVKGVPVSNRYITFVPALPSQVGHPVIEGNVFSKGDGVGQVQSAEMAKIFQAFEARGIMRNTCVYSLSCAIDFFVYGGAYGGVWSMQDTQFLYDYAIGSRPDCDAELQAIRNRCVKVASGAVHKYVGDGVTLKFANYVQIKFKMKTEEAARSAGKKAPGYVVWDDLKAMCAFRCTDGVFASGLYDSRGDVTSVLILGALVACLLCAKEEGLCSARGPFDLVDGEPQVRTGILLILATFIWQMSNARHRVMENAVAVPENLGFKVGWRFKGTLPGYSDLVDDSRFTQHTPE</sequence>
<proteinExistence type="predicted"/>
<dbReference type="Proteomes" id="UP001144157">
    <property type="component" value="Unassembled WGS sequence"/>
</dbReference>
<accession>A0A9W6EPI5</accession>
<comment type="caution">
    <text evidence="1">The sequence shown here is derived from an EMBL/GenBank/DDBJ whole genome shotgun (WGS) entry which is preliminary data.</text>
</comment>
<gene>
    <name evidence="1" type="ORF">AtubIFM56815_003920</name>
</gene>
<evidence type="ECO:0000313" key="1">
    <source>
        <dbReference type="EMBL" id="GLA89442.1"/>
    </source>
</evidence>
<reference evidence="1" key="1">
    <citation type="submission" date="2022-07" db="EMBL/GenBank/DDBJ databases">
        <title>Taxonomy of Aspergillus series Nigri: significant species reduction supported by multi-species coalescent approaches.</title>
        <authorList>
            <person name="Bian C."/>
            <person name="Kusuya Y."/>
            <person name="Sklenar F."/>
            <person name="D'hooge E."/>
            <person name="Yaguchi T."/>
            <person name="Takahashi H."/>
            <person name="Hubka V."/>
        </authorList>
    </citation>
    <scope>NUCLEOTIDE SEQUENCE</scope>
    <source>
        <strain evidence="1">IFM 56815</strain>
    </source>
</reference>
<dbReference type="EMBL" id="BRPE01000017">
    <property type="protein sequence ID" value="GLA89442.1"/>
    <property type="molecule type" value="Genomic_DNA"/>
</dbReference>
<dbReference type="AlphaFoldDB" id="A0A9W6EPI5"/>
<organism evidence="1 2">
    <name type="scientific">Aspergillus tubingensis</name>
    <dbReference type="NCBI Taxonomy" id="5068"/>
    <lineage>
        <taxon>Eukaryota</taxon>
        <taxon>Fungi</taxon>
        <taxon>Dikarya</taxon>
        <taxon>Ascomycota</taxon>
        <taxon>Pezizomycotina</taxon>
        <taxon>Eurotiomycetes</taxon>
        <taxon>Eurotiomycetidae</taxon>
        <taxon>Eurotiales</taxon>
        <taxon>Aspergillaceae</taxon>
        <taxon>Aspergillus</taxon>
        <taxon>Aspergillus subgen. Circumdati</taxon>
    </lineage>
</organism>